<organism evidence="13 14">
    <name type="scientific">Yersinia pseudotuberculosis serotype O:1b (strain IP 31758)</name>
    <dbReference type="NCBI Taxonomy" id="349747"/>
    <lineage>
        <taxon>Bacteria</taxon>
        <taxon>Pseudomonadati</taxon>
        <taxon>Pseudomonadota</taxon>
        <taxon>Gammaproteobacteria</taxon>
        <taxon>Enterobacterales</taxon>
        <taxon>Yersiniaceae</taxon>
        <taxon>Yersinia</taxon>
    </lineage>
</organism>
<keyword evidence="13" id="KW-0614">Plasmid</keyword>
<feature type="binding site" evidence="11">
    <location>
        <position position="73"/>
    </location>
    <ligand>
        <name>GTP</name>
        <dbReference type="ChEBI" id="CHEBI:37565"/>
    </ligand>
</feature>
<feature type="binding site" evidence="11">
    <location>
        <position position="57"/>
    </location>
    <ligand>
        <name>Zn(2+)</name>
        <dbReference type="ChEBI" id="CHEBI:29105"/>
        <note>catalytic</note>
    </ligand>
</feature>
<evidence type="ECO:0000313" key="14">
    <source>
        <dbReference type="Proteomes" id="UP000002412"/>
    </source>
</evidence>
<keyword evidence="6 11" id="KW-0378">Hydrolase</keyword>
<comment type="pathway">
    <text evidence="1 11">Cofactor biosynthesis; riboflavin biosynthesis; 5-amino-6-(D-ribitylamino)uracil from GTP: step 1/4.</text>
</comment>
<dbReference type="Pfam" id="PF00925">
    <property type="entry name" value="GTP_cyclohydro2"/>
    <property type="match status" value="1"/>
</dbReference>
<evidence type="ECO:0000256" key="10">
    <source>
        <dbReference type="ARBA" id="ARBA00049295"/>
    </source>
</evidence>
<reference evidence="13 14" key="1">
    <citation type="journal article" date="2007" name="PLoS Genet.">
        <title>The complete genome sequence of Yersinia pseudotuberculosis IP31758, the causative agent of Far East scarlet-like fever.</title>
        <authorList>
            <person name="Eppinger M."/>
            <person name="Rosovitz M.J."/>
            <person name="Fricke W.F."/>
            <person name="Rasko D.A."/>
            <person name="Kokorina G."/>
            <person name="Fayolle C."/>
            <person name="Lindler L.E."/>
            <person name="Carniel E."/>
            <person name="Ravel J."/>
        </authorList>
    </citation>
    <scope>NUCLEOTIDE SEQUENCE [LARGE SCALE GENOMIC DNA]</scope>
    <source>
        <strain evidence="13 14">IP 31758</strain>
        <plasmid evidence="14">Plasmid plasmid_153kb</plasmid>
    </source>
</reference>
<feature type="binding site" evidence="11">
    <location>
        <position position="156"/>
    </location>
    <ligand>
        <name>GTP</name>
        <dbReference type="ChEBI" id="CHEBI:37565"/>
    </ligand>
</feature>
<dbReference type="AlphaFoldDB" id="A0A0U1QTK1"/>
<dbReference type="FunFam" id="3.40.50.10990:FF:000001">
    <property type="entry name" value="Riboflavin biosynthesis protein RibBA"/>
    <property type="match status" value="1"/>
</dbReference>
<dbReference type="InterPro" id="IPR032677">
    <property type="entry name" value="GTP_cyclohydro_II"/>
</dbReference>
<proteinExistence type="inferred from homology"/>
<keyword evidence="4 11" id="KW-0479">Metal-binding</keyword>
<dbReference type="GO" id="GO:0005525">
    <property type="term" value="F:GTP binding"/>
    <property type="evidence" value="ECO:0007669"/>
    <property type="project" value="UniProtKB-KW"/>
</dbReference>
<keyword evidence="7 11" id="KW-0862">Zinc</keyword>
<dbReference type="InterPro" id="IPR000926">
    <property type="entry name" value="RibA"/>
</dbReference>
<dbReference type="HOGENOM" id="CLU_020273_2_1_6"/>
<comment type="catalytic activity">
    <reaction evidence="10 11">
        <text>GTP + 4 H2O = 2,5-diamino-6-hydroxy-4-(5-phosphoribosylamino)-pyrimidine + formate + 2 phosphate + 3 H(+)</text>
        <dbReference type="Rhea" id="RHEA:23704"/>
        <dbReference type="ChEBI" id="CHEBI:15377"/>
        <dbReference type="ChEBI" id="CHEBI:15378"/>
        <dbReference type="ChEBI" id="CHEBI:15740"/>
        <dbReference type="ChEBI" id="CHEBI:37565"/>
        <dbReference type="ChEBI" id="CHEBI:43474"/>
        <dbReference type="ChEBI" id="CHEBI:58614"/>
        <dbReference type="EC" id="3.5.4.25"/>
    </reaction>
</comment>
<evidence type="ECO:0000256" key="1">
    <source>
        <dbReference type="ARBA" id="ARBA00004853"/>
    </source>
</evidence>
<keyword evidence="5 11" id="KW-0547">Nucleotide-binding</keyword>
<feature type="binding site" evidence="11">
    <location>
        <begin position="52"/>
        <end position="56"/>
    </location>
    <ligand>
        <name>GTP</name>
        <dbReference type="ChEBI" id="CHEBI:37565"/>
    </ligand>
</feature>
<accession>A0A0U1QTK1</accession>
<feature type="domain" description="GTP cyclohydrolase II" evidence="12">
    <location>
        <begin position="19"/>
        <end position="171"/>
    </location>
</feature>
<dbReference type="PANTHER" id="PTHR21327:SF18">
    <property type="entry name" value="3,4-DIHYDROXY-2-BUTANONE 4-PHOSPHATE SYNTHASE"/>
    <property type="match status" value="1"/>
</dbReference>
<evidence type="ECO:0000313" key="13">
    <source>
        <dbReference type="EMBL" id="ABS45710.1"/>
    </source>
</evidence>
<dbReference type="GO" id="GO:0005829">
    <property type="term" value="C:cytosol"/>
    <property type="evidence" value="ECO:0007669"/>
    <property type="project" value="TreeGrafter"/>
</dbReference>
<sequence length="198" mass="22311">MLEISIRNSTSIPLKSVKNPTEFITFLGFPADQEHIAIRIGKWSKEVTPLVRIHSECMTGDVFHSLRCDCGEQLAEALALLDVQGGVLLYLRQEGRGIGLYNKIDAYELQSEGLDTYQANQQLGFSTDNRDFSIAAQMLLAIGVSRVRLLTNNPEKKWQLESNGIEIQEVINTSTFLNEFNKNYLHAKKEKTAHSLKL</sequence>
<feature type="binding site" evidence="11">
    <location>
        <position position="116"/>
    </location>
    <ligand>
        <name>GTP</name>
        <dbReference type="ChEBI" id="CHEBI:37565"/>
    </ligand>
</feature>
<keyword evidence="8 11" id="KW-0342">GTP-binding</keyword>
<comment type="function">
    <text evidence="9 11">Catalyzes the conversion of GTP to 2,5-diamino-6-ribosylamino-4(3H)-pyrimidinone 5'-phosphate (DARP), formate and pyrophosphate.</text>
</comment>
<name>A0A0U1QTK1_YERP3</name>
<dbReference type="UniPathway" id="UPA00275">
    <property type="reaction ID" value="UER00400"/>
</dbReference>
<dbReference type="InterPro" id="IPR036144">
    <property type="entry name" value="RibA-like_sf"/>
</dbReference>
<evidence type="ECO:0000256" key="3">
    <source>
        <dbReference type="ARBA" id="ARBA00022619"/>
    </source>
</evidence>
<comment type="subunit">
    <text evidence="11">Homodimer.</text>
</comment>
<evidence type="ECO:0000256" key="5">
    <source>
        <dbReference type="ARBA" id="ARBA00022741"/>
    </source>
</evidence>
<dbReference type="GO" id="GO:0009231">
    <property type="term" value="P:riboflavin biosynthetic process"/>
    <property type="evidence" value="ECO:0007669"/>
    <property type="project" value="UniProtKB-UniRule"/>
</dbReference>
<feature type="active site" description="Proton acceptor" evidence="11">
    <location>
        <position position="128"/>
    </location>
</feature>
<comment type="similarity">
    <text evidence="2">In the N-terminal section; belongs to the DHBP synthase family.</text>
</comment>
<dbReference type="HAMAP" id="MF_00179">
    <property type="entry name" value="RibA"/>
    <property type="match status" value="1"/>
</dbReference>
<protein>
    <recommendedName>
        <fullName evidence="11">GTP cyclohydrolase-2</fullName>
        <ecNumber evidence="11">3.5.4.25</ecNumber>
    </recommendedName>
    <alternativeName>
        <fullName evidence="11">GTP cyclohydrolase II</fullName>
    </alternativeName>
</protein>
<feature type="active site" description="Nucleophile" evidence="11">
    <location>
        <position position="130"/>
    </location>
</feature>
<evidence type="ECO:0000256" key="9">
    <source>
        <dbReference type="ARBA" id="ARBA00043932"/>
    </source>
</evidence>
<feature type="binding site" evidence="11">
    <location>
        <position position="68"/>
    </location>
    <ligand>
        <name>Zn(2+)</name>
        <dbReference type="ChEBI" id="CHEBI:29105"/>
        <note>catalytic</note>
    </ligand>
</feature>
<dbReference type="NCBIfam" id="NF001591">
    <property type="entry name" value="PRK00393.1"/>
    <property type="match status" value="1"/>
</dbReference>
<evidence type="ECO:0000259" key="12">
    <source>
        <dbReference type="Pfam" id="PF00925"/>
    </source>
</evidence>
<dbReference type="Gene3D" id="3.40.50.10990">
    <property type="entry name" value="GTP cyclohydrolase II"/>
    <property type="match status" value="1"/>
</dbReference>
<feature type="binding site" evidence="11">
    <location>
        <begin position="94"/>
        <end position="96"/>
    </location>
    <ligand>
        <name>GTP</name>
        <dbReference type="ChEBI" id="CHEBI:37565"/>
    </ligand>
</feature>
<comment type="cofactor">
    <cofactor evidence="11">
        <name>Zn(2+)</name>
        <dbReference type="ChEBI" id="CHEBI:29105"/>
    </cofactor>
    <text evidence="11">Binds 1 zinc ion per subunit.</text>
</comment>
<dbReference type="GO" id="GO:0008270">
    <property type="term" value="F:zinc ion binding"/>
    <property type="evidence" value="ECO:0007669"/>
    <property type="project" value="UniProtKB-UniRule"/>
</dbReference>
<evidence type="ECO:0000256" key="7">
    <source>
        <dbReference type="ARBA" id="ARBA00022833"/>
    </source>
</evidence>
<dbReference type="RefSeq" id="WP_011988554.1">
    <property type="nucleotide sequence ID" value="NC_009705.1"/>
</dbReference>
<comment type="similarity">
    <text evidence="11">Belongs to the GTP cyclohydrolase II family.</text>
</comment>
<dbReference type="EC" id="3.5.4.25" evidence="11"/>
<evidence type="ECO:0000256" key="6">
    <source>
        <dbReference type="ARBA" id="ARBA00022801"/>
    </source>
</evidence>
<evidence type="ECO:0000256" key="2">
    <source>
        <dbReference type="ARBA" id="ARBA00005520"/>
    </source>
</evidence>
<evidence type="ECO:0000256" key="11">
    <source>
        <dbReference type="HAMAP-Rule" id="MF_00179"/>
    </source>
</evidence>
<gene>
    <name evidence="11" type="primary">ribA</name>
    <name evidence="13" type="ordered locus">YpsIP31758_B0062</name>
</gene>
<dbReference type="EMBL" id="CP000719">
    <property type="protein sequence ID" value="ABS45710.1"/>
    <property type="molecule type" value="Genomic_DNA"/>
</dbReference>
<dbReference type="SUPFAM" id="SSF142695">
    <property type="entry name" value="RibA-like"/>
    <property type="match status" value="1"/>
</dbReference>
<keyword evidence="3 11" id="KW-0686">Riboflavin biosynthesis</keyword>
<dbReference type="NCBIfam" id="TIGR00505">
    <property type="entry name" value="ribA"/>
    <property type="match status" value="1"/>
</dbReference>
<evidence type="ECO:0000256" key="4">
    <source>
        <dbReference type="ARBA" id="ARBA00022723"/>
    </source>
</evidence>
<dbReference type="PANTHER" id="PTHR21327">
    <property type="entry name" value="GTP CYCLOHYDROLASE II-RELATED"/>
    <property type="match status" value="1"/>
</dbReference>
<dbReference type="CDD" id="cd00641">
    <property type="entry name" value="GTP_cyclohydro2"/>
    <property type="match status" value="1"/>
</dbReference>
<evidence type="ECO:0000256" key="8">
    <source>
        <dbReference type="ARBA" id="ARBA00023134"/>
    </source>
</evidence>
<dbReference type="GO" id="GO:0003935">
    <property type="term" value="F:GTP cyclohydrolase II activity"/>
    <property type="evidence" value="ECO:0007669"/>
    <property type="project" value="UniProtKB-UniRule"/>
</dbReference>
<dbReference type="Proteomes" id="UP000002412">
    <property type="component" value="Plasmid p_153kb"/>
</dbReference>
<dbReference type="KEGG" id="ypi:YpsIP31758_B0062"/>
<feature type="binding site" evidence="11">
    <location>
        <position position="151"/>
    </location>
    <ligand>
        <name>GTP</name>
        <dbReference type="ChEBI" id="CHEBI:37565"/>
    </ligand>
</feature>
<geneLocation type="plasmid" evidence="14">
    <name>plasmid_153kb</name>
</geneLocation>
<feature type="binding site" evidence="11">
    <location>
        <position position="70"/>
    </location>
    <ligand>
        <name>Zn(2+)</name>
        <dbReference type="ChEBI" id="CHEBI:29105"/>
        <note>catalytic</note>
    </ligand>
</feature>